<dbReference type="EMBL" id="JACIDR010000001">
    <property type="protein sequence ID" value="MBB3971867.1"/>
    <property type="molecule type" value="Genomic_DNA"/>
</dbReference>
<comment type="caution">
    <text evidence="1">The sequence shown here is derived from an EMBL/GenBank/DDBJ whole genome shotgun (WGS) entry which is preliminary data.</text>
</comment>
<organism evidence="1 2">
    <name type="scientific">Hansschlegelia beijingensis</name>
    <dbReference type="NCBI Taxonomy" id="1133344"/>
    <lineage>
        <taxon>Bacteria</taxon>
        <taxon>Pseudomonadati</taxon>
        <taxon>Pseudomonadota</taxon>
        <taxon>Alphaproteobacteria</taxon>
        <taxon>Hyphomicrobiales</taxon>
        <taxon>Methylopilaceae</taxon>
        <taxon>Hansschlegelia</taxon>
    </lineage>
</organism>
<evidence type="ECO:0000313" key="2">
    <source>
        <dbReference type="Proteomes" id="UP000528964"/>
    </source>
</evidence>
<dbReference type="Proteomes" id="UP000528964">
    <property type="component" value="Unassembled WGS sequence"/>
</dbReference>
<protein>
    <submittedName>
        <fullName evidence="1">2-polyprenyl-6-methoxyphenol hydroxylase-like FAD-dependent oxidoreductase</fullName>
    </submittedName>
</protein>
<dbReference type="Gene3D" id="3.50.50.60">
    <property type="entry name" value="FAD/NAD(P)-binding domain"/>
    <property type="match status" value="1"/>
</dbReference>
<dbReference type="AlphaFoldDB" id="A0A7W6GEG3"/>
<proteinExistence type="predicted"/>
<name>A0A7W6GEG3_9HYPH</name>
<evidence type="ECO:0000313" key="1">
    <source>
        <dbReference type="EMBL" id="MBB3971867.1"/>
    </source>
</evidence>
<accession>A0A7W6GEG3</accession>
<dbReference type="InterPro" id="IPR036188">
    <property type="entry name" value="FAD/NAD-bd_sf"/>
</dbReference>
<keyword evidence="2" id="KW-1185">Reference proteome</keyword>
<reference evidence="1 2" key="1">
    <citation type="submission" date="2020-08" db="EMBL/GenBank/DDBJ databases">
        <title>Genomic Encyclopedia of Type Strains, Phase IV (KMG-IV): sequencing the most valuable type-strain genomes for metagenomic binning, comparative biology and taxonomic classification.</title>
        <authorList>
            <person name="Goeker M."/>
        </authorList>
    </citation>
    <scope>NUCLEOTIDE SEQUENCE [LARGE SCALE GENOMIC DNA]</scope>
    <source>
        <strain evidence="1 2">DSM 25481</strain>
    </source>
</reference>
<dbReference type="RefSeq" id="WP_183393710.1">
    <property type="nucleotide sequence ID" value="NZ_JACIDR010000001.1"/>
</dbReference>
<dbReference type="SUPFAM" id="SSF51905">
    <property type="entry name" value="FAD/NAD(P)-binding domain"/>
    <property type="match status" value="1"/>
</dbReference>
<sequence>MPGVGALPQRRIPCPTFAATRSVLERVISQRLKAQTNVTIRRGVAALGVSTAPDGSRATGVRVDDENGEAKDIRADLVVDASGRIGLIARALEAMGRPTPRGEAIGIDIGYTTGVFRIPNDAEPHVGEGFVAPRAETLLRASASFSRLDRGDAVRQASRRLAI</sequence>
<gene>
    <name evidence="1" type="ORF">GGR24_000500</name>
</gene>